<comment type="caution">
    <text evidence="2">The sequence shown here is derived from an EMBL/GenBank/DDBJ whole genome shotgun (WGS) entry which is preliminary data.</text>
</comment>
<keyword evidence="1" id="KW-0472">Membrane</keyword>
<feature type="transmembrane region" description="Helical" evidence="1">
    <location>
        <begin position="16"/>
        <end position="38"/>
    </location>
</feature>
<feature type="transmembrane region" description="Helical" evidence="1">
    <location>
        <begin position="101"/>
        <end position="127"/>
    </location>
</feature>
<evidence type="ECO:0000313" key="2">
    <source>
        <dbReference type="EMBL" id="KAF6495860.1"/>
    </source>
</evidence>
<reference evidence="2 3" key="1">
    <citation type="journal article" date="2020" name="Nature">
        <title>Six reference-quality genomes reveal evolution of bat adaptations.</title>
        <authorList>
            <person name="Jebb D."/>
            <person name="Huang Z."/>
            <person name="Pippel M."/>
            <person name="Hughes G.M."/>
            <person name="Lavrichenko K."/>
            <person name="Devanna P."/>
            <person name="Winkler S."/>
            <person name="Jermiin L.S."/>
            <person name="Skirmuntt E.C."/>
            <person name="Katzourakis A."/>
            <person name="Burkitt-Gray L."/>
            <person name="Ray D.A."/>
            <person name="Sullivan K.A.M."/>
            <person name="Roscito J.G."/>
            <person name="Kirilenko B.M."/>
            <person name="Davalos L.M."/>
            <person name="Corthals A.P."/>
            <person name="Power M.L."/>
            <person name="Jones G."/>
            <person name="Ransome R.D."/>
            <person name="Dechmann D.K.N."/>
            <person name="Locatelli A.G."/>
            <person name="Puechmaille S.J."/>
            <person name="Fedrigo O."/>
            <person name="Jarvis E.D."/>
            <person name="Hiller M."/>
            <person name="Vernes S.C."/>
            <person name="Myers E.W."/>
            <person name="Teeling E.C."/>
        </authorList>
    </citation>
    <scope>NUCLEOTIDE SEQUENCE [LARGE SCALE GENOMIC DNA]</scope>
    <source>
        <strain evidence="2">MRouAeg1</strain>
        <tissue evidence="2">Muscle</tissue>
    </source>
</reference>
<dbReference type="AlphaFoldDB" id="A0A7J8JHC0"/>
<proteinExistence type="predicted"/>
<evidence type="ECO:0000256" key="1">
    <source>
        <dbReference type="SAM" id="Phobius"/>
    </source>
</evidence>
<keyword evidence="1" id="KW-1133">Transmembrane helix</keyword>
<evidence type="ECO:0000313" key="3">
    <source>
        <dbReference type="Proteomes" id="UP000593571"/>
    </source>
</evidence>
<gene>
    <name evidence="2" type="ORF">HJG63_010195</name>
</gene>
<accession>A0A7J8JHC0</accession>
<organism evidence="2 3">
    <name type="scientific">Rousettus aegyptiacus</name>
    <name type="common">Egyptian fruit bat</name>
    <name type="synonym">Pteropus aegyptiacus</name>
    <dbReference type="NCBI Taxonomy" id="9407"/>
    <lineage>
        <taxon>Eukaryota</taxon>
        <taxon>Metazoa</taxon>
        <taxon>Chordata</taxon>
        <taxon>Craniata</taxon>
        <taxon>Vertebrata</taxon>
        <taxon>Euteleostomi</taxon>
        <taxon>Mammalia</taxon>
        <taxon>Eutheria</taxon>
        <taxon>Laurasiatheria</taxon>
        <taxon>Chiroptera</taxon>
        <taxon>Yinpterochiroptera</taxon>
        <taxon>Pteropodoidea</taxon>
        <taxon>Pteropodidae</taxon>
        <taxon>Rousettinae</taxon>
        <taxon>Rousettus</taxon>
    </lineage>
</organism>
<name>A0A7J8JHC0_ROUAE</name>
<dbReference type="Proteomes" id="UP000593571">
    <property type="component" value="Unassembled WGS sequence"/>
</dbReference>
<protein>
    <submittedName>
        <fullName evidence="2">Uncharacterized protein</fullName>
    </submittedName>
</protein>
<dbReference type="EMBL" id="JACASE010000002">
    <property type="protein sequence ID" value="KAF6495860.1"/>
    <property type="molecule type" value="Genomic_DNA"/>
</dbReference>
<keyword evidence="1" id="KW-0812">Transmembrane</keyword>
<keyword evidence="3" id="KW-1185">Reference proteome</keyword>
<sequence>MLLSIRLFNLFCDRTSEFVCLFVLIFRSFFWSFSFSFYHKLPPRCFFLNTFEFCLILKKEYAKLIKNKGMLKSNSNALEKCYNVLLSSTLHNQITVLPQRVIYLLVSMCRGFGNCKILFSLVLSFLYPW</sequence>